<dbReference type="InterPro" id="IPR029787">
    <property type="entry name" value="Nucleotide_cyclase"/>
</dbReference>
<evidence type="ECO:0000259" key="2">
    <source>
        <dbReference type="PROSITE" id="PS50883"/>
    </source>
</evidence>
<dbReference type="NCBIfam" id="TIGR00254">
    <property type="entry name" value="GGDEF"/>
    <property type="match status" value="1"/>
</dbReference>
<dbReference type="RefSeq" id="WP_168086141.1">
    <property type="nucleotide sequence ID" value="NZ_JAAVJI010000024.1"/>
</dbReference>
<gene>
    <name evidence="4" type="ORF">HBH25_22315</name>
</gene>
<dbReference type="PANTHER" id="PTHR33121">
    <property type="entry name" value="CYCLIC DI-GMP PHOSPHODIESTERASE PDEF"/>
    <property type="match status" value="1"/>
</dbReference>
<dbReference type="PROSITE" id="PS50887">
    <property type="entry name" value="GGDEF"/>
    <property type="match status" value="1"/>
</dbReference>
<feature type="domain" description="EAL" evidence="2">
    <location>
        <begin position="272"/>
        <end position="520"/>
    </location>
</feature>
<protein>
    <submittedName>
        <fullName evidence="4">EAL domain-containing protein</fullName>
    </submittedName>
</protein>
<feature type="transmembrane region" description="Helical" evidence="1">
    <location>
        <begin position="14"/>
        <end position="32"/>
    </location>
</feature>
<dbReference type="SUPFAM" id="SSF141868">
    <property type="entry name" value="EAL domain-like"/>
    <property type="match status" value="1"/>
</dbReference>
<dbReference type="Gene3D" id="3.20.20.450">
    <property type="entry name" value="EAL domain"/>
    <property type="match status" value="1"/>
</dbReference>
<evidence type="ECO:0000256" key="1">
    <source>
        <dbReference type="SAM" id="Phobius"/>
    </source>
</evidence>
<dbReference type="Pfam" id="PF00563">
    <property type="entry name" value="EAL"/>
    <property type="match status" value="1"/>
</dbReference>
<name>A0ABX0YN97_9PSED</name>
<reference evidence="4 5" key="1">
    <citation type="submission" date="2020-03" db="EMBL/GenBank/DDBJ databases">
        <authorList>
            <person name="Wang L."/>
            <person name="He N."/>
            <person name="Li Y."/>
            <person name="Fang Y."/>
            <person name="Zhang F."/>
        </authorList>
    </citation>
    <scope>NUCLEOTIDE SEQUENCE [LARGE SCALE GENOMIC DNA]</scope>
    <source>
        <strain evidence="5">hsmgli-8</strain>
    </source>
</reference>
<sequence>MPDAPSSQRFRRRLYPLLAFYLLTLFAVSVLWEFKLEGTAMAVLGLPYDGDFETAERWRFVLTSTGFALLSMVVPIMLLHRLLQQLRRSYFDLLSAQTQSDALARYDSLSGLLNRRVFNEQLIDLLAQPQPTAVFLIDLDHFKSINDSNGHAAGDAAICVVAERLRAATQGWQACVARLGGDEFAIAITGDFGRAELSLLAEDILKQMSKPIAKWPAISLSATLGIAISPADGLTPELLLQRADRAMYRGKHGSRAVFHFYEASFEAEQREQALFEQELRQAIQDNQIQPFYQPVVKLPEQSLAGFEILARWPHPTRGLIMPLTFIAIAEQLELIKALTQSLLLQAFTHTRAWPDNLMLAINVSSSMIEDPAFPEWLKDLADEGDFPLERLEIEVTESMLVANVDSARLNLETLRTMGVSVALDDFGTGYSGLYHLTQLSIDKIKIDRSFLDCALENQNEMVKAILALGKSLSMQITAEGVEHDRVAEWLAKQGCDLAQGYLFGQPLPALRVDQVLQHANASDRVRY</sequence>
<dbReference type="InterPro" id="IPR043128">
    <property type="entry name" value="Rev_trsase/Diguanyl_cyclase"/>
</dbReference>
<keyword evidence="1" id="KW-1133">Transmembrane helix</keyword>
<keyword evidence="5" id="KW-1185">Reference proteome</keyword>
<dbReference type="Gene3D" id="3.30.70.270">
    <property type="match status" value="1"/>
</dbReference>
<dbReference type="InterPro" id="IPR001633">
    <property type="entry name" value="EAL_dom"/>
</dbReference>
<organism evidence="4 5">
    <name type="scientific">Pseudomonas quercus</name>
    <dbReference type="NCBI Taxonomy" id="2722792"/>
    <lineage>
        <taxon>Bacteria</taxon>
        <taxon>Pseudomonadati</taxon>
        <taxon>Pseudomonadota</taxon>
        <taxon>Gammaproteobacteria</taxon>
        <taxon>Pseudomonadales</taxon>
        <taxon>Pseudomonadaceae</taxon>
        <taxon>Pseudomonas</taxon>
    </lineage>
</organism>
<proteinExistence type="predicted"/>
<dbReference type="Proteomes" id="UP000746535">
    <property type="component" value="Unassembled WGS sequence"/>
</dbReference>
<dbReference type="SUPFAM" id="SSF55073">
    <property type="entry name" value="Nucleotide cyclase"/>
    <property type="match status" value="1"/>
</dbReference>
<dbReference type="PROSITE" id="PS50883">
    <property type="entry name" value="EAL"/>
    <property type="match status" value="1"/>
</dbReference>
<dbReference type="InterPro" id="IPR050706">
    <property type="entry name" value="Cyclic-di-GMP_PDE-like"/>
</dbReference>
<dbReference type="PANTHER" id="PTHR33121:SF79">
    <property type="entry name" value="CYCLIC DI-GMP PHOSPHODIESTERASE PDED-RELATED"/>
    <property type="match status" value="1"/>
</dbReference>
<keyword evidence="1" id="KW-0472">Membrane</keyword>
<dbReference type="SMART" id="SM00052">
    <property type="entry name" value="EAL"/>
    <property type="match status" value="1"/>
</dbReference>
<feature type="transmembrane region" description="Helical" evidence="1">
    <location>
        <begin position="58"/>
        <end position="79"/>
    </location>
</feature>
<comment type="caution">
    <text evidence="4">The sequence shown here is derived from an EMBL/GenBank/DDBJ whole genome shotgun (WGS) entry which is preliminary data.</text>
</comment>
<dbReference type="EMBL" id="JAAVJI010000024">
    <property type="protein sequence ID" value="NJP03566.1"/>
    <property type="molecule type" value="Genomic_DNA"/>
</dbReference>
<accession>A0ABX0YN97</accession>
<keyword evidence="1" id="KW-0812">Transmembrane</keyword>
<dbReference type="InterPro" id="IPR035919">
    <property type="entry name" value="EAL_sf"/>
</dbReference>
<dbReference type="CDD" id="cd01948">
    <property type="entry name" value="EAL"/>
    <property type="match status" value="1"/>
</dbReference>
<dbReference type="Pfam" id="PF00990">
    <property type="entry name" value="GGDEF"/>
    <property type="match status" value="1"/>
</dbReference>
<dbReference type="CDD" id="cd01949">
    <property type="entry name" value="GGDEF"/>
    <property type="match status" value="1"/>
</dbReference>
<feature type="domain" description="GGDEF" evidence="3">
    <location>
        <begin position="130"/>
        <end position="263"/>
    </location>
</feature>
<evidence type="ECO:0000313" key="5">
    <source>
        <dbReference type="Proteomes" id="UP000746535"/>
    </source>
</evidence>
<evidence type="ECO:0000259" key="3">
    <source>
        <dbReference type="PROSITE" id="PS50887"/>
    </source>
</evidence>
<dbReference type="SMART" id="SM00267">
    <property type="entry name" value="GGDEF"/>
    <property type="match status" value="1"/>
</dbReference>
<dbReference type="InterPro" id="IPR000160">
    <property type="entry name" value="GGDEF_dom"/>
</dbReference>
<evidence type="ECO:0000313" key="4">
    <source>
        <dbReference type="EMBL" id="NJP03566.1"/>
    </source>
</evidence>